<dbReference type="SUPFAM" id="SSF52540">
    <property type="entry name" value="P-loop containing nucleoside triphosphate hydrolases"/>
    <property type="match status" value="1"/>
</dbReference>
<evidence type="ECO:0000313" key="9">
    <source>
        <dbReference type="EMBL" id="OAA31298.1"/>
    </source>
</evidence>
<evidence type="ECO:0000256" key="7">
    <source>
        <dbReference type="ARBA" id="ARBA00023136"/>
    </source>
</evidence>
<dbReference type="GO" id="GO:0005524">
    <property type="term" value="F:ATP binding"/>
    <property type="evidence" value="ECO:0007669"/>
    <property type="project" value="UniProtKB-KW"/>
</dbReference>
<dbReference type="InterPro" id="IPR003593">
    <property type="entry name" value="AAA+_ATPase"/>
</dbReference>
<dbReference type="InterPro" id="IPR050388">
    <property type="entry name" value="ABC_Ni/Peptide_Import"/>
</dbReference>
<dbReference type="STRING" id="1453497.AT15_07315"/>
<evidence type="ECO:0000256" key="1">
    <source>
        <dbReference type="ARBA" id="ARBA00004202"/>
    </source>
</evidence>
<evidence type="ECO:0000256" key="5">
    <source>
        <dbReference type="ARBA" id="ARBA00022741"/>
    </source>
</evidence>
<evidence type="ECO:0000256" key="4">
    <source>
        <dbReference type="ARBA" id="ARBA00022475"/>
    </source>
</evidence>
<dbReference type="GO" id="GO:0005886">
    <property type="term" value="C:plasma membrane"/>
    <property type="evidence" value="ECO:0007669"/>
    <property type="project" value="UniProtKB-SubCell"/>
</dbReference>
<keyword evidence="7" id="KW-0472">Membrane</keyword>
<sequence length="345" mass="38834">MSDKPILSVKSMCTYFDMAEGTVKAVQDVSFDLWQDEVLGIVGETGSGKSVTVKSIAGLIDKPGYIAKGEILFYTDEFSSRGNPEYVDLAKLPKDRYSRIRGKHIGMIFQDPMTSLDPMYTIGDQMVETIVHHEGISEEEARERAIKLLEQVGIPKPIERLNDYPFQLSGGQRQRVVIAIALSCNPEILIADEPSTALDVTVQAQILELMKDLQKQYRSGLLFITHDLAVIAEIATKIQVMYGSYQMELAPSETIFDNPMHPYTNALLECIPRLDIKQEELAPIPGQPPVMLDPPSLCPFLPRCQRAVDKCYREMPKLEQVEDSHFIRCFNPVINKVSVVKEELR</sequence>
<dbReference type="InterPro" id="IPR017871">
    <property type="entry name" value="ABC_transporter-like_CS"/>
</dbReference>
<proteinExistence type="inferred from homology"/>
<keyword evidence="6" id="KW-0067">ATP-binding</keyword>
<dbReference type="Gene3D" id="3.40.50.300">
    <property type="entry name" value="P-loop containing nucleotide triphosphate hydrolases"/>
    <property type="match status" value="1"/>
</dbReference>
<keyword evidence="3" id="KW-0813">Transport</keyword>
<dbReference type="EMBL" id="JFHK01000004">
    <property type="protein sequence ID" value="OAA31298.1"/>
    <property type="molecule type" value="Genomic_DNA"/>
</dbReference>
<feature type="domain" description="ABC transporter" evidence="8">
    <location>
        <begin position="7"/>
        <end position="268"/>
    </location>
</feature>
<organism evidence="9 10">
    <name type="scientific">Kosmotoga arenicorallina S304</name>
    <dbReference type="NCBI Taxonomy" id="1453497"/>
    <lineage>
        <taxon>Bacteria</taxon>
        <taxon>Thermotogati</taxon>
        <taxon>Thermotogota</taxon>
        <taxon>Thermotogae</taxon>
        <taxon>Kosmotogales</taxon>
        <taxon>Kosmotogaceae</taxon>
        <taxon>Kosmotoga</taxon>
    </lineage>
</organism>
<evidence type="ECO:0000259" key="8">
    <source>
        <dbReference type="PROSITE" id="PS50893"/>
    </source>
</evidence>
<dbReference type="InterPro" id="IPR013563">
    <property type="entry name" value="Oligopep_ABC_C"/>
</dbReference>
<keyword evidence="4" id="KW-1003">Cell membrane</keyword>
<comment type="caution">
    <text evidence="9">The sequence shown here is derived from an EMBL/GenBank/DDBJ whole genome shotgun (WGS) entry which is preliminary data.</text>
</comment>
<dbReference type="InterPro" id="IPR027417">
    <property type="entry name" value="P-loop_NTPase"/>
</dbReference>
<dbReference type="PANTHER" id="PTHR43297">
    <property type="entry name" value="OLIGOPEPTIDE TRANSPORT ATP-BINDING PROTEIN APPD"/>
    <property type="match status" value="1"/>
</dbReference>
<dbReference type="Proteomes" id="UP000077339">
    <property type="component" value="Unassembled WGS sequence"/>
</dbReference>
<dbReference type="InterPro" id="IPR003439">
    <property type="entry name" value="ABC_transporter-like_ATP-bd"/>
</dbReference>
<dbReference type="Pfam" id="PF00005">
    <property type="entry name" value="ABC_tran"/>
    <property type="match status" value="1"/>
</dbReference>
<reference evidence="9 10" key="1">
    <citation type="submission" date="2014-02" db="EMBL/GenBank/DDBJ databases">
        <title>Kosmotoga genome sequencing.</title>
        <authorList>
            <person name="Pollo S.M."/>
            <person name="Charchuk R."/>
            <person name="Nesbo C.L."/>
        </authorList>
    </citation>
    <scope>NUCLEOTIDE SEQUENCE [LARGE SCALE GENOMIC DNA]</scope>
    <source>
        <strain evidence="9 10">S304</strain>
    </source>
</reference>
<dbReference type="AlphaFoldDB" id="A0A176K2P9"/>
<name>A0A176K2P9_9BACT</name>
<dbReference type="RefSeq" id="WP_153019695.1">
    <property type="nucleotide sequence ID" value="NZ_JFHK01000004.1"/>
</dbReference>
<accession>A0A176K2P9</accession>
<evidence type="ECO:0000256" key="2">
    <source>
        <dbReference type="ARBA" id="ARBA00005417"/>
    </source>
</evidence>
<keyword evidence="5" id="KW-0547">Nucleotide-binding</keyword>
<dbReference type="GO" id="GO:0015833">
    <property type="term" value="P:peptide transport"/>
    <property type="evidence" value="ECO:0007669"/>
    <property type="project" value="InterPro"/>
</dbReference>
<dbReference type="PATRIC" id="fig|1453497.3.peg.1457"/>
<evidence type="ECO:0000313" key="10">
    <source>
        <dbReference type="Proteomes" id="UP000077339"/>
    </source>
</evidence>
<gene>
    <name evidence="9" type="ORF">AT15_07315</name>
</gene>
<dbReference type="PROSITE" id="PS50893">
    <property type="entry name" value="ABC_TRANSPORTER_2"/>
    <property type="match status" value="1"/>
</dbReference>
<dbReference type="GO" id="GO:0016887">
    <property type="term" value="F:ATP hydrolysis activity"/>
    <property type="evidence" value="ECO:0007669"/>
    <property type="project" value="InterPro"/>
</dbReference>
<dbReference type="CDD" id="cd03257">
    <property type="entry name" value="ABC_NikE_OppD_transporters"/>
    <property type="match status" value="1"/>
</dbReference>
<dbReference type="OrthoDB" id="9806285at2"/>
<dbReference type="NCBIfam" id="TIGR01727">
    <property type="entry name" value="oligo_HPY"/>
    <property type="match status" value="1"/>
</dbReference>
<evidence type="ECO:0000256" key="6">
    <source>
        <dbReference type="ARBA" id="ARBA00022840"/>
    </source>
</evidence>
<comment type="subcellular location">
    <subcellularLocation>
        <location evidence="1">Cell membrane</location>
        <topology evidence="1">Peripheral membrane protein</topology>
    </subcellularLocation>
</comment>
<evidence type="ECO:0000256" key="3">
    <source>
        <dbReference type="ARBA" id="ARBA00022448"/>
    </source>
</evidence>
<comment type="similarity">
    <text evidence="2">Belongs to the ABC transporter superfamily.</text>
</comment>
<dbReference type="PANTHER" id="PTHR43297:SF2">
    <property type="entry name" value="DIPEPTIDE TRANSPORT ATP-BINDING PROTEIN DPPD"/>
    <property type="match status" value="1"/>
</dbReference>
<keyword evidence="10" id="KW-1185">Reference proteome</keyword>
<dbReference type="PROSITE" id="PS00211">
    <property type="entry name" value="ABC_TRANSPORTER_1"/>
    <property type="match status" value="1"/>
</dbReference>
<dbReference type="SMART" id="SM00382">
    <property type="entry name" value="AAA"/>
    <property type="match status" value="1"/>
</dbReference>
<dbReference type="FunFam" id="3.40.50.300:FF:000016">
    <property type="entry name" value="Oligopeptide ABC transporter ATP-binding component"/>
    <property type="match status" value="1"/>
</dbReference>
<protein>
    <submittedName>
        <fullName evidence="9">Peptide ABC transporter ATPase</fullName>
    </submittedName>
</protein>
<dbReference type="Pfam" id="PF08352">
    <property type="entry name" value="oligo_HPY"/>
    <property type="match status" value="1"/>
</dbReference>